<dbReference type="AlphaFoldDB" id="A0A0D0DZX9"/>
<evidence type="ECO:0000313" key="1">
    <source>
        <dbReference type="EMBL" id="KIK96346.1"/>
    </source>
</evidence>
<keyword evidence="2" id="KW-1185">Reference proteome</keyword>
<dbReference type="EMBL" id="KN824991">
    <property type="protein sequence ID" value="KIK96346.1"/>
    <property type="molecule type" value="Genomic_DNA"/>
</dbReference>
<protein>
    <submittedName>
        <fullName evidence="1">Uncharacterized protein</fullName>
    </submittedName>
</protein>
<evidence type="ECO:0000313" key="2">
    <source>
        <dbReference type="Proteomes" id="UP000054538"/>
    </source>
</evidence>
<dbReference type="HOGENOM" id="CLU_2961485_0_0_1"/>
<sequence length="59" mass="6566">MPQDSGQSIWRSRITHVRVETALALRNYRSYLLASYCSATVACKLGVVLFHVSEQTGHG</sequence>
<proteinExistence type="predicted"/>
<organism evidence="1 2">
    <name type="scientific">Paxillus rubicundulus Ve08.2h10</name>
    <dbReference type="NCBI Taxonomy" id="930991"/>
    <lineage>
        <taxon>Eukaryota</taxon>
        <taxon>Fungi</taxon>
        <taxon>Dikarya</taxon>
        <taxon>Basidiomycota</taxon>
        <taxon>Agaricomycotina</taxon>
        <taxon>Agaricomycetes</taxon>
        <taxon>Agaricomycetidae</taxon>
        <taxon>Boletales</taxon>
        <taxon>Paxilineae</taxon>
        <taxon>Paxillaceae</taxon>
        <taxon>Paxillus</taxon>
    </lineage>
</organism>
<reference evidence="1 2" key="1">
    <citation type="submission" date="2014-04" db="EMBL/GenBank/DDBJ databases">
        <authorList>
            <consortium name="DOE Joint Genome Institute"/>
            <person name="Kuo A."/>
            <person name="Kohler A."/>
            <person name="Jargeat P."/>
            <person name="Nagy L.G."/>
            <person name="Floudas D."/>
            <person name="Copeland A."/>
            <person name="Barry K.W."/>
            <person name="Cichocki N."/>
            <person name="Veneault-Fourrey C."/>
            <person name="LaButti K."/>
            <person name="Lindquist E.A."/>
            <person name="Lipzen A."/>
            <person name="Lundell T."/>
            <person name="Morin E."/>
            <person name="Murat C."/>
            <person name="Sun H."/>
            <person name="Tunlid A."/>
            <person name="Henrissat B."/>
            <person name="Grigoriev I.V."/>
            <person name="Hibbett D.S."/>
            <person name="Martin F."/>
            <person name="Nordberg H.P."/>
            <person name="Cantor M.N."/>
            <person name="Hua S.X."/>
        </authorList>
    </citation>
    <scope>NUCLEOTIDE SEQUENCE [LARGE SCALE GENOMIC DNA]</scope>
    <source>
        <strain evidence="1 2">Ve08.2h10</strain>
    </source>
</reference>
<gene>
    <name evidence="1" type="ORF">PAXRUDRAFT_826059</name>
</gene>
<dbReference type="InParanoid" id="A0A0D0DZX9"/>
<name>A0A0D0DZX9_9AGAM</name>
<dbReference type="Proteomes" id="UP000054538">
    <property type="component" value="Unassembled WGS sequence"/>
</dbReference>
<reference evidence="2" key="2">
    <citation type="submission" date="2015-01" db="EMBL/GenBank/DDBJ databases">
        <title>Evolutionary Origins and Diversification of the Mycorrhizal Mutualists.</title>
        <authorList>
            <consortium name="DOE Joint Genome Institute"/>
            <consortium name="Mycorrhizal Genomics Consortium"/>
            <person name="Kohler A."/>
            <person name="Kuo A."/>
            <person name="Nagy L.G."/>
            <person name="Floudas D."/>
            <person name="Copeland A."/>
            <person name="Barry K.W."/>
            <person name="Cichocki N."/>
            <person name="Veneault-Fourrey C."/>
            <person name="LaButti K."/>
            <person name="Lindquist E.A."/>
            <person name="Lipzen A."/>
            <person name="Lundell T."/>
            <person name="Morin E."/>
            <person name="Murat C."/>
            <person name="Riley R."/>
            <person name="Ohm R."/>
            <person name="Sun H."/>
            <person name="Tunlid A."/>
            <person name="Henrissat B."/>
            <person name="Grigoriev I.V."/>
            <person name="Hibbett D.S."/>
            <person name="Martin F."/>
        </authorList>
    </citation>
    <scope>NUCLEOTIDE SEQUENCE [LARGE SCALE GENOMIC DNA]</scope>
    <source>
        <strain evidence="2">Ve08.2h10</strain>
    </source>
</reference>
<accession>A0A0D0DZX9</accession>